<dbReference type="InterPro" id="IPR000577">
    <property type="entry name" value="Carb_kinase_FGGY"/>
</dbReference>
<evidence type="ECO:0000256" key="2">
    <source>
        <dbReference type="ARBA" id="ARBA00022679"/>
    </source>
</evidence>
<dbReference type="PANTHER" id="PTHR43095:SF2">
    <property type="entry name" value="GLUCONOKINASE"/>
    <property type="match status" value="1"/>
</dbReference>
<dbReference type="OrthoDB" id="9805576at2"/>
<keyword evidence="2 4" id="KW-0808">Transferase</keyword>
<name>A0A150F8L6_9BACI</name>
<dbReference type="STRING" id="1793963.AXI58_15260"/>
<evidence type="ECO:0000259" key="6">
    <source>
        <dbReference type="Pfam" id="PF02782"/>
    </source>
</evidence>
<dbReference type="EMBL" id="LSBA01000014">
    <property type="protein sequence ID" value="KXZ20157.1"/>
    <property type="molecule type" value="Genomic_DNA"/>
</dbReference>
<dbReference type="InterPro" id="IPR006002">
    <property type="entry name" value="Gluconate_kinase"/>
</dbReference>
<organism evidence="7 8">
    <name type="scientific">Bacillus nakamurai</name>
    <dbReference type="NCBI Taxonomy" id="1793963"/>
    <lineage>
        <taxon>Bacteria</taxon>
        <taxon>Bacillati</taxon>
        <taxon>Bacillota</taxon>
        <taxon>Bacilli</taxon>
        <taxon>Bacillales</taxon>
        <taxon>Bacillaceae</taxon>
        <taxon>Bacillus</taxon>
    </lineage>
</organism>
<feature type="domain" description="Carbohydrate kinase FGGY N-terminal" evidence="5">
    <location>
        <begin position="7"/>
        <end position="250"/>
    </location>
</feature>
<dbReference type="InterPro" id="IPR018483">
    <property type="entry name" value="Carb_kinase_FGGY_CS"/>
</dbReference>
<comment type="caution">
    <text evidence="7">The sequence shown here is derived from an EMBL/GenBank/DDBJ whole genome shotgun (WGS) entry which is preliminary data.</text>
</comment>
<dbReference type="InterPro" id="IPR043129">
    <property type="entry name" value="ATPase_NBD"/>
</dbReference>
<dbReference type="InterPro" id="IPR018484">
    <property type="entry name" value="FGGY_N"/>
</dbReference>
<feature type="domain" description="Carbohydrate kinase FGGY C-terminal" evidence="6">
    <location>
        <begin position="260"/>
        <end position="454"/>
    </location>
</feature>
<dbReference type="RefSeq" id="WP_061521642.1">
    <property type="nucleotide sequence ID" value="NZ_JARLZY010000011.1"/>
</dbReference>
<dbReference type="InterPro" id="IPR018485">
    <property type="entry name" value="FGGY_C"/>
</dbReference>
<dbReference type="PROSITE" id="PS00445">
    <property type="entry name" value="FGGY_KINASES_2"/>
    <property type="match status" value="1"/>
</dbReference>
<keyword evidence="8" id="KW-1185">Reference proteome</keyword>
<dbReference type="GO" id="GO:0019521">
    <property type="term" value="P:D-gluconate metabolic process"/>
    <property type="evidence" value="ECO:0007669"/>
    <property type="project" value="InterPro"/>
</dbReference>
<dbReference type="GO" id="GO:0046316">
    <property type="term" value="F:gluconokinase activity"/>
    <property type="evidence" value="ECO:0007669"/>
    <property type="project" value="InterPro"/>
</dbReference>
<dbReference type="PROSITE" id="PS00933">
    <property type="entry name" value="FGGY_KINASES_1"/>
    <property type="match status" value="1"/>
</dbReference>
<reference evidence="8" key="1">
    <citation type="submission" date="2016-02" db="EMBL/GenBank/DDBJ databases">
        <authorList>
            <person name="Dunlap C."/>
        </authorList>
    </citation>
    <scope>NUCLEOTIDE SEQUENCE [LARGE SCALE GENOMIC DNA]</scope>
    <source>
        <strain evidence="8">NRRL B-41092</strain>
    </source>
</reference>
<evidence type="ECO:0000313" key="8">
    <source>
        <dbReference type="Proteomes" id="UP000075430"/>
    </source>
</evidence>
<evidence type="ECO:0000256" key="3">
    <source>
        <dbReference type="ARBA" id="ARBA00022777"/>
    </source>
</evidence>
<evidence type="ECO:0000256" key="4">
    <source>
        <dbReference type="RuleBase" id="RU003733"/>
    </source>
</evidence>
<dbReference type="CDD" id="cd07770">
    <property type="entry name" value="ASKHA_NBD_FGGY_GntK"/>
    <property type="match status" value="1"/>
</dbReference>
<comment type="similarity">
    <text evidence="1 4">Belongs to the FGGY kinase family.</text>
</comment>
<sequence length="514" mass="56626">MKETQAVIGLDIGTTSTKAVLFGPKGKVLSKHSVHYELIQPKPAWAEQDPEHILEAVIASIRGAVTKAGCSPDNLLAVGISTAMHSLIAVDQNGGLLTKSIIWADNRSTEQSKRILKDMNGFDIYKRTGTPIHPMSPLSKIVWMKEQDPETFAKAAKFISIKEYILHQFFGAYVVDYSIASATGLFRLDTLSWDEEALRIAGIREDQLSDIVPTTHQLSGLAPEIAARMGIHVHTPFIIGANDGVLANLGVGAIGKGEVAVTIGTSGAVRSVTDTPVTDEKSRTFCYALTDKHWVIGGPTNNGGIMLRWLRDEFASSEVETAKRLGVDPYDLMIDIANKVPAGSEGLLFLPFLSGERAPFWNPNARGTFFGISLRHKREHFIRAVLEGVIMSVFSIGIALRDLAGPAKDVRASGGFARSPLWRQILADTMGREVLVPESYEASALGAAVLALHSLGEMERIEDVQDWIRISHRHEPDVKNSETYIELFYLYERLYDKLKDEFDVISEFQLKQSR</sequence>
<dbReference type="Gene3D" id="3.30.420.40">
    <property type="match status" value="2"/>
</dbReference>
<evidence type="ECO:0000259" key="5">
    <source>
        <dbReference type="Pfam" id="PF00370"/>
    </source>
</evidence>
<protein>
    <submittedName>
        <fullName evidence="7">Gluconokinase</fullName>
    </submittedName>
</protein>
<proteinExistence type="inferred from homology"/>
<dbReference type="NCBIfam" id="TIGR01314">
    <property type="entry name" value="gntK_FGGY"/>
    <property type="match status" value="1"/>
</dbReference>
<keyword evidence="3 4" id="KW-0418">Kinase</keyword>
<dbReference type="PIRSF" id="PIRSF000538">
    <property type="entry name" value="GlpK"/>
    <property type="match status" value="1"/>
</dbReference>
<dbReference type="Proteomes" id="UP000075430">
    <property type="component" value="Unassembled WGS sequence"/>
</dbReference>
<dbReference type="SUPFAM" id="SSF53067">
    <property type="entry name" value="Actin-like ATPase domain"/>
    <property type="match status" value="2"/>
</dbReference>
<dbReference type="Pfam" id="PF00370">
    <property type="entry name" value="FGGY_N"/>
    <property type="match status" value="1"/>
</dbReference>
<evidence type="ECO:0000256" key="1">
    <source>
        <dbReference type="ARBA" id="ARBA00009156"/>
    </source>
</evidence>
<dbReference type="PANTHER" id="PTHR43095">
    <property type="entry name" value="SUGAR KINASE"/>
    <property type="match status" value="1"/>
</dbReference>
<dbReference type="AlphaFoldDB" id="A0A150F8L6"/>
<accession>A0A150F8L6</accession>
<evidence type="ECO:0000313" key="7">
    <source>
        <dbReference type="EMBL" id="KXZ20157.1"/>
    </source>
</evidence>
<gene>
    <name evidence="7" type="ORF">AXI58_15260</name>
</gene>
<dbReference type="InterPro" id="IPR050406">
    <property type="entry name" value="FGGY_Carb_Kinase"/>
</dbReference>
<dbReference type="Pfam" id="PF02782">
    <property type="entry name" value="FGGY_C"/>
    <property type="match status" value="1"/>
</dbReference>